<evidence type="ECO:0000313" key="1">
    <source>
        <dbReference type="EMBL" id="WOT03692.1"/>
    </source>
</evidence>
<reference evidence="1 2" key="1">
    <citation type="submission" date="2023-10" db="EMBL/GenBank/DDBJ databases">
        <title>Complete genome sequence of Shewanella sp. DAU334.</title>
        <authorList>
            <person name="Lee Y.-S."/>
            <person name="Jeong H.-R."/>
            <person name="Hwang E.-J."/>
            <person name="Choi Y.-L."/>
            <person name="Kim G.-D."/>
        </authorList>
    </citation>
    <scope>NUCLEOTIDE SEQUENCE [LARGE SCALE GENOMIC DNA]</scope>
    <source>
        <strain evidence="1 2">DAU334</strain>
    </source>
</reference>
<dbReference type="GO" id="GO:0003746">
    <property type="term" value="F:translation elongation factor activity"/>
    <property type="evidence" value="ECO:0007669"/>
    <property type="project" value="UniProtKB-KW"/>
</dbReference>
<proteinExistence type="predicted"/>
<keyword evidence="1" id="KW-0648">Protein biosynthesis</keyword>
<dbReference type="Proteomes" id="UP001529491">
    <property type="component" value="Chromosome"/>
</dbReference>
<organism evidence="1 2">
    <name type="scientific">Shewanella youngdeokensis</name>
    <dbReference type="NCBI Taxonomy" id="2999068"/>
    <lineage>
        <taxon>Bacteria</taxon>
        <taxon>Pseudomonadati</taxon>
        <taxon>Pseudomonadota</taxon>
        <taxon>Gammaproteobacteria</taxon>
        <taxon>Alteromonadales</taxon>
        <taxon>Shewanellaceae</taxon>
        <taxon>Shewanella</taxon>
    </lineage>
</organism>
<dbReference type="EMBL" id="CP136522">
    <property type="protein sequence ID" value="WOT03692.1"/>
    <property type="molecule type" value="Genomic_DNA"/>
</dbReference>
<protein>
    <submittedName>
        <fullName evidence="1">Transcription elongation factor GreAB</fullName>
    </submittedName>
</protein>
<keyword evidence="2" id="KW-1185">Reference proteome</keyword>
<name>A0ABZ0JTU9_9GAMM</name>
<dbReference type="SUPFAM" id="SSF54534">
    <property type="entry name" value="FKBP-like"/>
    <property type="match status" value="1"/>
</dbReference>
<dbReference type="RefSeq" id="WP_310471316.1">
    <property type="nucleotide sequence ID" value="NZ_CP136522.1"/>
</dbReference>
<keyword evidence="1" id="KW-0251">Elongation factor</keyword>
<gene>
    <name evidence="1" type="ORF">RGE70_10035</name>
</gene>
<accession>A0ABZ0JTU9</accession>
<evidence type="ECO:0000313" key="2">
    <source>
        <dbReference type="Proteomes" id="UP001529491"/>
    </source>
</evidence>
<sequence length="174" mass="18696">MLSRTIIEQSITQALASAHQSAVDAAKRAHDTATGTDSVAENKYDTFGLEASYLAHGQSVRVAECKADIHNYQQMFALYNQRAALSSQKTSAANGTKHIGLGDFIELIDDQDKVTRLFIGPSAGGLKVAIEQGSFMLITPQSPLGQQIFNCELDAEIVLTIAGVVHRYEISAIG</sequence>